<sequence>MKEETTRGKSIDDIRSEYAQKWDCQPEDLDIEVLDKPGFLSRQWKVRVCLKAEQSDLMSTPGMVCDVVEVDGPNLQIQTAWNAAEKKYTIHLTSSVRQIIPYPEAGALLWNGEVQLESFRVTEEDEIEFIPNESLGQRTWELVIRENGLTAVAKVDQEKPGRYELPELITADVRLRWEDIVVWKETLPEGEYWDQKHLQEDIQRLKIVHGIRSEAWAEIMCVEGNGEVVVAKATLPLAPIPARFEDFVGECSKGYEENEDRIDFFASKKNFINEGTILARKIPGKEGVEGKDVLDRPIPPLPLKDIQFKLKKNVKLSEDGLEVVATSAGIPVRVDEITYLVENIYLLNQDVDLATGSIEFPSEVFVYGNVQDGLHVYSGGKVEIQGSVSKAEIRAEKGLKVFHNVLGGHLVVGARYVVRSELLRRMREFHEDLTPCLMQTTELFSSPEAERLKPGQCLKLIMERRFPDLPKIATDLEKFVLGTKDDLLTQEIVLLIRTAKRFLVGLGPLDPQALPLLQRVNQALEQLVLNISLEVPEKLECEVDYIQGATVECGGSFTCFKGTYNSTIQTGGDVKIEGVCRGGKVISSGNVEIRELGGSGVSITTVQLPGTKRLKVEYCHPNVMIVVDKEIIHIEEGYRQLEVYRERGKVQVERLKAMAR</sequence>
<proteinExistence type="predicted"/>
<dbReference type="EMBL" id="CP007032">
    <property type="protein sequence ID" value="AHF07751.1"/>
    <property type="molecule type" value="Genomic_DNA"/>
</dbReference>
<dbReference type="InterPro" id="IPR046866">
    <property type="entry name" value="FapA_N"/>
</dbReference>
<accession>W0EFB3</accession>
<dbReference type="InterPro" id="IPR046865">
    <property type="entry name" value="FapA_b_solenoid"/>
</dbReference>
<dbReference type="Pfam" id="PF20250">
    <property type="entry name" value="FapA_N"/>
    <property type="match status" value="1"/>
</dbReference>
<dbReference type="RefSeq" id="WP_006716678.1">
    <property type="nucleotide sequence ID" value="NZ_CP007032.1"/>
</dbReference>
<evidence type="ECO:0000313" key="3">
    <source>
        <dbReference type="Proteomes" id="UP000010847"/>
    </source>
</evidence>
<dbReference type="KEGG" id="dmt:DESME_12515"/>
<dbReference type="STRING" id="871968.DESME_12515"/>
<evidence type="ECO:0000259" key="1">
    <source>
        <dbReference type="Pfam" id="PF20250"/>
    </source>
</evidence>
<organism evidence="2 3">
    <name type="scientific">Desulfitobacterium metallireducens DSM 15288</name>
    <dbReference type="NCBI Taxonomy" id="871968"/>
    <lineage>
        <taxon>Bacteria</taxon>
        <taxon>Bacillati</taxon>
        <taxon>Bacillota</taxon>
        <taxon>Clostridia</taxon>
        <taxon>Eubacteriales</taxon>
        <taxon>Desulfitobacteriaceae</taxon>
        <taxon>Desulfitobacterium</taxon>
    </lineage>
</organism>
<evidence type="ECO:0000313" key="2">
    <source>
        <dbReference type="EMBL" id="AHF07751.1"/>
    </source>
</evidence>
<dbReference type="AlphaFoldDB" id="W0EFB3"/>
<dbReference type="Proteomes" id="UP000010847">
    <property type="component" value="Chromosome"/>
</dbReference>
<keyword evidence="3" id="KW-1185">Reference proteome</keyword>
<dbReference type="OrthoDB" id="1279at2"/>
<dbReference type="PANTHER" id="PTHR38032">
    <property type="entry name" value="POLYMERASE-RELATED"/>
    <property type="match status" value="1"/>
</dbReference>
<gene>
    <name evidence="2" type="ORF">DESME_12515</name>
</gene>
<feature type="domain" description="Flagellar Assembly Protein A N-terminal region" evidence="1">
    <location>
        <begin position="188"/>
        <end position="334"/>
    </location>
</feature>
<dbReference type="PANTHER" id="PTHR38032:SF1">
    <property type="entry name" value="RNA-BINDING PROTEIN KHPB N-TERMINAL DOMAIN-CONTAINING PROTEIN"/>
    <property type="match status" value="1"/>
</dbReference>
<dbReference type="HOGENOM" id="CLU_015044_0_0_9"/>
<name>W0EFB3_9FIRM</name>
<dbReference type="Pfam" id="PF03961">
    <property type="entry name" value="FapA"/>
    <property type="match status" value="1"/>
</dbReference>
<protein>
    <submittedName>
        <fullName evidence="2">Polymerase</fullName>
    </submittedName>
</protein>
<dbReference type="InterPro" id="IPR005646">
    <property type="entry name" value="FapA"/>
</dbReference>
<reference evidence="2 3" key="1">
    <citation type="submission" date="2013-12" db="EMBL/GenBank/DDBJ databases">
        <authorList>
            <consortium name="DOE Joint Genome Institute"/>
            <person name="Smidt H."/>
            <person name="Huntemann M."/>
            <person name="Han J."/>
            <person name="Chen A."/>
            <person name="Kyrpides N."/>
            <person name="Mavromatis K."/>
            <person name="Markowitz V."/>
            <person name="Palaniappan K."/>
            <person name="Ivanova N."/>
            <person name="Schaumberg A."/>
            <person name="Pati A."/>
            <person name="Liolios K."/>
            <person name="Nordberg H.P."/>
            <person name="Cantor M.N."/>
            <person name="Hua S.X."/>
            <person name="Woyke T."/>
        </authorList>
    </citation>
    <scope>NUCLEOTIDE SEQUENCE [LARGE SCALE GENOMIC DNA]</scope>
    <source>
        <strain evidence="3">DSM 15288</strain>
    </source>
</reference>
<dbReference type="eggNOG" id="COG1315">
    <property type="taxonomic scope" value="Bacteria"/>
</dbReference>